<dbReference type="OrthoDB" id="9785372at2"/>
<dbReference type="AlphaFoldDB" id="A0A4R3K833"/>
<protein>
    <recommendedName>
        <fullName evidence="1">NAD(P)-binding domain-containing protein</fullName>
    </recommendedName>
</protein>
<accession>A0A4R3K833</accession>
<dbReference type="InterPro" id="IPR051606">
    <property type="entry name" value="Polyketide_Oxido-like"/>
</dbReference>
<dbReference type="EMBL" id="SMAA01000008">
    <property type="protein sequence ID" value="TCS79029.1"/>
    <property type="molecule type" value="Genomic_DNA"/>
</dbReference>
<dbReference type="PANTHER" id="PTHR43355:SF2">
    <property type="entry name" value="FLAVIN REDUCTASE (NADPH)"/>
    <property type="match status" value="1"/>
</dbReference>
<evidence type="ECO:0000259" key="1">
    <source>
        <dbReference type="Pfam" id="PF13460"/>
    </source>
</evidence>
<dbReference type="Gene3D" id="3.40.50.720">
    <property type="entry name" value="NAD(P)-binding Rossmann-like Domain"/>
    <property type="match status" value="1"/>
</dbReference>
<dbReference type="InterPro" id="IPR016040">
    <property type="entry name" value="NAD(P)-bd_dom"/>
</dbReference>
<reference evidence="2 3" key="1">
    <citation type="submission" date="2019-03" db="EMBL/GenBank/DDBJ databases">
        <title>Genomic Encyclopedia of Type Strains, Phase IV (KMG-IV): sequencing the most valuable type-strain genomes for metagenomic binning, comparative biology and taxonomic classification.</title>
        <authorList>
            <person name="Goeker M."/>
        </authorList>
    </citation>
    <scope>NUCLEOTIDE SEQUENCE [LARGE SCALE GENOMIC DNA]</scope>
    <source>
        <strain evidence="2 3">DSM 20467</strain>
    </source>
</reference>
<dbReference type="GO" id="GO:0016646">
    <property type="term" value="F:oxidoreductase activity, acting on the CH-NH group of donors, NAD or NADP as acceptor"/>
    <property type="evidence" value="ECO:0007669"/>
    <property type="project" value="TreeGrafter"/>
</dbReference>
<feature type="domain" description="NAD(P)-binding" evidence="1">
    <location>
        <begin position="7"/>
        <end position="191"/>
    </location>
</feature>
<dbReference type="CDD" id="cd05244">
    <property type="entry name" value="BVR-B_like_SDR_a"/>
    <property type="match status" value="1"/>
</dbReference>
<dbReference type="InterPro" id="IPR036291">
    <property type="entry name" value="NAD(P)-bd_dom_sf"/>
</dbReference>
<proteinExistence type="predicted"/>
<dbReference type="PANTHER" id="PTHR43355">
    <property type="entry name" value="FLAVIN REDUCTASE (NADPH)"/>
    <property type="match status" value="1"/>
</dbReference>
<dbReference type="SUPFAM" id="SSF51735">
    <property type="entry name" value="NAD(P)-binding Rossmann-fold domains"/>
    <property type="match status" value="1"/>
</dbReference>
<name>A0A4R3K833_9FIRM</name>
<organism evidence="2 3">
    <name type="scientific">Pectinatus cerevisiiphilus</name>
    <dbReference type="NCBI Taxonomy" id="86956"/>
    <lineage>
        <taxon>Bacteria</taxon>
        <taxon>Bacillati</taxon>
        <taxon>Bacillota</taxon>
        <taxon>Negativicutes</taxon>
        <taxon>Selenomonadales</taxon>
        <taxon>Selenomonadaceae</taxon>
        <taxon>Pectinatus</taxon>
    </lineage>
</organism>
<dbReference type="Pfam" id="PF13460">
    <property type="entry name" value="NAD_binding_10"/>
    <property type="match status" value="1"/>
</dbReference>
<comment type="caution">
    <text evidence="2">The sequence shown here is derived from an EMBL/GenBank/DDBJ whole genome shotgun (WGS) entry which is preliminary data.</text>
</comment>
<evidence type="ECO:0000313" key="2">
    <source>
        <dbReference type="EMBL" id="TCS79029.1"/>
    </source>
</evidence>
<sequence>MKIAVIGANGKAGRLIVKEALSRNLDVTAITRSENKSDAAKSLQKDLFSLKYEDLKDFDVIINAFGTSPANAPQHITSLMHLCDILSGKNNRLLIIGGAGSLYTNPEHTKKVIDAPDFPDAFKPTAGNMSKSLDELRKRDDVKWTYISPAAAFKADGARTGKYVLAGEEFTVNAKGESIISYADYAIAMIDEAVKGNHIQQRISVHGE</sequence>
<keyword evidence="3" id="KW-1185">Reference proteome</keyword>
<dbReference type="RefSeq" id="WP_132549482.1">
    <property type="nucleotide sequence ID" value="NZ_SMAA01000008.1"/>
</dbReference>
<evidence type="ECO:0000313" key="3">
    <source>
        <dbReference type="Proteomes" id="UP000295188"/>
    </source>
</evidence>
<dbReference type="Proteomes" id="UP000295188">
    <property type="component" value="Unassembled WGS sequence"/>
</dbReference>
<gene>
    <name evidence="2" type="ORF">EDC37_10888</name>
</gene>